<accession>A0ABP9RLD0</accession>
<reference evidence="2" key="1">
    <citation type="journal article" date="2019" name="Int. J. Syst. Evol. Microbiol.">
        <title>The Global Catalogue of Microorganisms (GCM) 10K type strain sequencing project: providing services to taxonomists for standard genome sequencing and annotation.</title>
        <authorList>
            <consortium name="The Broad Institute Genomics Platform"/>
            <consortium name="The Broad Institute Genome Sequencing Center for Infectious Disease"/>
            <person name="Wu L."/>
            <person name="Ma J."/>
        </authorList>
    </citation>
    <scope>NUCLEOTIDE SEQUENCE [LARGE SCALE GENOMIC DNA]</scope>
    <source>
        <strain evidence="2">JCM 18304</strain>
    </source>
</reference>
<gene>
    <name evidence="1" type="ORF">GCM10023322_11500</name>
</gene>
<keyword evidence="2" id="KW-1185">Reference proteome</keyword>
<evidence type="ECO:0000313" key="2">
    <source>
        <dbReference type="Proteomes" id="UP001501570"/>
    </source>
</evidence>
<evidence type="ECO:0000313" key="1">
    <source>
        <dbReference type="EMBL" id="GAA5180061.1"/>
    </source>
</evidence>
<comment type="caution">
    <text evidence="1">The sequence shown here is derived from an EMBL/GenBank/DDBJ whole genome shotgun (WGS) entry which is preliminary data.</text>
</comment>
<dbReference type="EMBL" id="BAABJQ010000003">
    <property type="protein sequence ID" value="GAA5180061.1"/>
    <property type="molecule type" value="Genomic_DNA"/>
</dbReference>
<dbReference type="Proteomes" id="UP001501570">
    <property type="component" value="Unassembled WGS sequence"/>
</dbReference>
<organism evidence="1 2">
    <name type="scientific">Rugosimonospora acidiphila</name>
    <dbReference type="NCBI Taxonomy" id="556531"/>
    <lineage>
        <taxon>Bacteria</taxon>
        <taxon>Bacillati</taxon>
        <taxon>Actinomycetota</taxon>
        <taxon>Actinomycetes</taxon>
        <taxon>Micromonosporales</taxon>
        <taxon>Micromonosporaceae</taxon>
        <taxon>Rugosimonospora</taxon>
    </lineage>
</organism>
<proteinExistence type="predicted"/>
<sequence length="99" mass="10039">MSPESEPAEPSLSDAKVGEVVTDGRDGGFFGVVDAKTGEDIEGVLPVCAGLFRLAQRQVGAGEPVMGAGLVVGLAQFGGEHQRLVVMGEGGLRVTGCVL</sequence>
<protein>
    <submittedName>
        <fullName evidence="1">Uncharacterized protein</fullName>
    </submittedName>
</protein>
<name>A0ABP9RLD0_9ACTN</name>